<protein>
    <submittedName>
        <fullName evidence="1">Uncharacterized protein</fullName>
    </submittedName>
</protein>
<gene>
    <name evidence="1" type="ORF">MCOR_22404</name>
</gene>
<accession>A0A6J8BSQ5</accession>
<organism evidence="1 2">
    <name type="scientific">Mytilus coruscus</name>
    <name type="common">Sea mussel</name>
    <dbReference type="NCBI Taxonomy" id="42192"/>
    <lineage>
        <taxon>Eukaryota</taxon>
        <taxon>Metazoa</taxon>
        <taxon>Spiralia</taxon>
        <taxon>Lophotrochozoa</taxon>
        <taxon>Mollusca</taxon>
        <taxon>Bivalvia</taxon>
        <taxon>Autobranchia</taxon>
        <taxon>Pteriomorphia</taxon>
        <taxon>Mytilida</taxon>
        <taxon>Mytiloidea</taxon>
        <taxon>Mytilidae</taxon>
        <taxon>Mytilinae</taxon>
        <taxon>Mytilus</taxon>
    </lineage>
</organism>
<dbReference type="EMBL" id="CACVKT020003954">
    <property type="protein sequence ID" value="CAC5387028.1"/>
    <property type="molecule type" value="Genomic_DNA"/>
</dbReference>
<name>A0A6J8BSQ5_MYTCO</name>
<dbReference type="PANTHER" id="PTHR31511">
    <property type="entry name" value="PROTEIN CBG23764"/>
    <property type="match status" value="1"/>
</dbReference>
<keyword evidence="2" id="KW-1185">Reference proteome</keyword>
<dbReference type="OrthoDB" id="8048611at2759"/>
<dbReference type="AlphaFoldDB" id="A0A6J8BSQ5"/>
<dbReference type="PANTHER" id="PTHR31511:SF12">
    <property type="entry name" value="RHO TERMINATION FACTOR N-TERMINAL DOMAIN-CONTAINING PROTEIN"/>
    <property type="match status" value="1"/>
</dbReference>
<dbReference type="Proteomes" id="UP000507470">
    <property type="component" value="Unassembled WGS sequence"/>
</dbReference>
<proteinExistence type="predicted"/>
<evidence type="ECO:0000313" key="1">
    <source>
        <dbReference type="EMBL" id="CAC5387028.1"/>
    </source>
</evidence>
<evidence type="ECO:0000313" key="2">
    <source>
        <dbReference type="Proteomes" id="UP000507470"/>
    </source>
</evidence>
<reference evidence="1 2" key="1">
    <citation type="submission" date="2020-06" db="EMBL/GenBank/DDBJ databases">
        <authorList>
            <person name="Li R."/>
            <person name="Bekaert M."/>
        </authorList>
    </citation>
    <scope>NUCLEOTIDE SEQUENCE [LARGE SCALE GENOMIC DNA]</scope>
    <source>
        <strain evidence="2">wild</strain>
    </source>
</reference>
<sequence>MIKYLADGTYEEALPHFRSRMKTLLSTRENFEHELNKSFQKIFSSMEEFIRNGSGWQLEEVLQLDVTITKYKPLGRGSYMLLPVSLAKSHSLVNVTNTDERCLVWSILASLHYDKERKDPQKNKKRKLIDITSDDENDVSYGSRSHVYSYKRKRNDREDE</sequence>